<evidence type="ECO:0008006" key="4">
    <source>
        <dbReference type="Google" id="ProtNLM"/>
    </source>
</evidence>
<dbReference type="Proteomes" id="UP000004834">
    <property type="component" value="Unassembled WGS sequence"/>
</dbReference>
<organism evidence="2 3">
    <name type="scientific">Myroides odoratimimus CIP 101113</name>
    <dbReference type="NCBI Taxonomy" id="883154"/>
    <lineage>
        <taxon>Bacteria</taxon>
        <taxon>Pseudomonadati</taxon>
        <taxon>Bacteroidota</taxon>
        <taxon>Flavobacteriia</taxon>
        <taxon>Flavobacteriales</taxon>
        <taxon>Flavobacteriaceae</taxon>
        <taxon>Myroides</taxon>
    </lineage>
</organism>
<evidence type="ECO:0000313" key="3">
    <source>
        <dbReference type="Proteomes" id="UP000004834"/>
    </source>
</evidence>
<accession>A0AAV3F458</accession>
<comment type="caution">
    <text evidence="2">The sequence shown here is derived from an EMBL/GenBank/DDBJ whole genome shotgun (WGS) entry which is preliminary data.</text>
</comment>
<name>A0AAV3F458_9FLAO</name>
<sequence>MKRNLLNLAMIFLAGNSYAQLGIGVTKPNNSSQLEVSANDKGVLLPRVALKSIVDQSTIVKGNVNSLLVFNTSISKELAPGYYYWFKDRWVRILNSSDLDDIVRGIKYDLDLVIDGDSLKMYDKNGSFVSSVPIKDLNTLTSLVNNNDGTYTYTNESGITSI</sequence>
<protein>
    <recommendedName>
        <fullName evidence="4">DUF4968 domain-containing protein</fullName>
    </recommendedName>
</protein>
<evidence type="ECO:0000256" key="1">
    <source>
        <dbReference type="SAM" id="SignalP"/>
    </source>
</evidence>
<feature type="signal peptide" evidence="1">
    <location>
        <begin position="1"/>
        <end position="19"/>
    </location>
</feature>
<feature type="chain" id="PRO_5043562203" description="DUF4968 domain-containing protein" evidence="1">
    <location>
        <begin position="20"/>
        <end position="162"/>
    </location>
</feature>
<evidence type="ECO:0000313" key="2">
    <source>
        <dbReference type="EMBL" id="EHO12966.1"/>
    </source>
</evidence>
<keyword evidence="1" id="KW-0732">Signal</keyword>
<gene>
    <name evidence="2" type="ORF">HMPREF9715_01493</name>
</gene>
<reference evidence="2 3" key="1">
    <citation type="submission" date="2011-11" db="EMBL/GenBank/DDBJ databases">
        <title>The Genome Sequence of Myroides odoratimimus CIP 101113.</title>
        <authorList>
            <person name="Earl A."/>
            <person name="Ward D."/>
            <person name="Feldgarden M."/>
            <person name="Gevers D."/>
            <person name="Huys G."/>
            <person name="Young S.K."/>
            <person name="Zeng Q."/>
            <person name="Gargeya S."/>
            <person name="Fitzgerald M."/>
            <person name="Haas B."/>
            <person name="Abouelleil A."/>
            <person name="Alvarado L."/>
            <person name="Arachchi H.M."/>
            <person name="Berlin A."/>
            <person name="Brown A."/>
            <person name="Chapman S.B."/>
            <person name="Chen Z."/>
            <person name="Dunbar C."/>
            <person name="Freedman E."/>
            <person name="Gearin G."/>
            <person name="Goldberg J."/>
            <person name="Griggs A."/>
            <person name="Gujja S."/>
            <person name="Heiman D."/>
            <person name="Howarth C."/>
            <person name="Larson L."/>
            <person name="Lui A."/>
            <person name="MacDonald P.J.P."/>
            <person name="Montmayeur A."/>
            <person name="Murphy C."/>
            <person name="Neiman D."/>
            <person name="Pearson M."/>
            <person name="Priest M."/>
            <person name="Roberts A."/>
            <person name="Saif S."/>
            <person name="Shea T."/>
            <person name="Shenoy N."/>
            <person name="Sisk P."/>
            <person name="Stolte C."/>
            <person name="Sykes S."/>
            <person name="Wortman J."/>
            <person name="Nusbaum C."/>
            <person name="Birren B."/>
        </authorList>
    </citation>
    <scope>NUCLEOTIDE SEQUENCE [LARGE SCALE GENOMIC DNA]</scope>
    <source>
        <strain evidence="2 3">CIP 101113</strain>
    </source>
</reference>
<proteinExistence type="predicted"/>
<dbReference type="EMBL" id="AGEE01000016">
    <property type="protein sequence ID" value="EHO12966.1"/>
    <property type="molecule type" value="Genomic_DNA"/>
</dbReference>
<dbReference type="AlphaFoldDB" id="A0AAV3F458"/>
<feature type="non-terminal residue" evidence="2">
    <location>
        <position position="162"/>
    </location>
</feature>